<protein>
    <recommendedName>
        <fullName evidence="4">FAD/NAD(P)-binding domain-containing protein</fullName>
    </recommendedName>
</protein>
<dbReference type="OrthoDB" id="2915840at2759"/>
<feature type="region of interest" description="Disordered" evidence="1">
    <location>
        <begin position="60"/>
        <end position="79"/>
    </location>
</feature>
<dbReference type="EMBL" id="MU250530">
    <property type="protein sequence ID" value="KAG7448279.1"/>
    <property type="molecule type" value="Genomic_DNA"/>
</dbReference>
<evidence type="ECO:0000256" key="1">
    <source>
        <dbReference type="SAM" id="MobiDB-lite"/>
    </source>
</evidence>
<proteinExistence type="predicted"/>
<dbReference type="PRINTS" id="PR00419">
    <property type="entry name" value="ADXRDTASE"/>
</dbReference>
<dbReference type="AlphaFoldDB" id="A0A9P8AUA3"/>
<accession>A0A9P8AUA3</accession>
<evidence type="ECO:0000313" key="2">
    <source>
        <dbReference type="EMBL" id="KAG7448279.1"/>
    </source>
</evidence>
<evidence type="ECO:0000313" key="3">
    <source>
        <dbReference type="Proteomes" id="UP000812287"/>
    </source>
</evidence>
<gene>
    <name evidence="2" type="ORF">BT62DRAFT_1074769</name>
</gene>
<sequence>MGHLDPRVESVGTIGSGAAGLITAHILIQDGFSDVQIITRDRTPCGVWSDERVYPGLTLNKFSSMPMPPPSSKNGDQLGGEDMRQYIERRSTVRNVKAADCEILRFSRIVLCTGGCSALKTPAYLSQEAANKHLDEILAAVPSGGSGDSSPTIVVVGGGKSVQDVSSSLAILSPHIELRTKLERFLHGTWVGSKIVHAAWNFLQQDSYTAFEVPANSSLRRAHSPFWSVRLNSEGISLVAPARVTGFGLDASLANPPSAHPENEQWASSIYRGIVPAKNILRGGFAINGASFTTNNGYAFLAWVLWLCSRQPNFPPVEPLGGRNMGLKGMRSGGNWLTWAFKVIDVDEIKTLKEERDAQRNKVKG</sequence>
<organism evidence="2 3">
    <name type="scientific">Guyanagaster necrorhizus</name>
    <dbReference type="NCBI Taxonomy" id="856835"/>
    <lineage>
        <taxon>Eukaryota</taxon>
        <taxon>Fungi</taxon>
        <taxon>Dikarya</taxon>
        <taxon>Basidiomycota</taxon>
        <taxon>Agaricomycotina</taxon>
        <taxon>Agaricomycetes</taxon>
        <taxon>Agaricomycetidae</taxon>
        <taxon>Agaricales</taxon>
        <taxon>Marasmiineae</taxon>
        <taxon>Physalacriaceae</taxon>
        <taxon>Guyanagaster</taxon>
    </lineage>
</organism>
<dbReference type="GeneID" id="66101340"/>
<reference evidence="2" key="1">
    <citation type="submission" date="2020-11" db="EMBL/GenBank/DDBJ databases">
        <title>Adaptations for nitrogen fixation in a non-lichenized fungal sporocarp promotes dispersal by wood-feeding termites.</title>
        <authorList>
            <consortium name="DOE Joint Genome Institute"/>
            <person name="Koch R.A."/>
            <person name="Yoon G."/>
            <person name="Arayal U."/>
            <person name="Lail K."/>
            <person name="Amirebrahimi M."/>
            <person name="Labutti K."/>
            <person name="Lipzen A."/>
            <person name="Riley R."/>
            <person name="Barry K."/>
            <person name="Henrissat B."/>
            <person name="Grigoriev I.V."/>
            <person name="Herr J.R."/>
            <person name="Aime M.C."/>
        </authorList>
    </citation>
    <scope>NUCLEOTIDE SEQUENCE</scope>
    <source>
        <strain evidence="2">MCA 3950</strain>
    </source>
</reference>
<dbReference type="RefSeq" id="XP_043041779.1">
    <property type="nucleotide sequence ID" value="XM_043179046.1"/>
</dbReference>
<dbReference type="Gene3D" id="3.50.50.60">
    <property type="entry name" value="FAD/NAD(P)-binding domain"/>
    <property type="match status" value="1"/>
</dbReference>
<evidence type="ECO:0008006" key="4">
    <source>
        <dbReference type="Google" id="ProtNLM"/>
    </source>
</evidence>
<comment type="caution">
    <text evidence="2">The sequence shown here is derived from an EMBL/GenBank/DDBJ whole genome shotgun (WGS) entry which is preliminary data.</text>
</comment>
<dbReference type="Proteomes" id="UP000812287">
    <property type="component" value="Unassembled WGS sequence"/>
</dbReference>
<dbReference type="InterPro" id="IPR036188">
    <property type="entry name" value="FAD/NAD-bd_sf"/>
</dbReference>
<dbReference type="SUPFAM" id="SSF51905">
    <property type="entry name" value="FAD/NAD(P)-binding domain"/>
    <property type="match status" value="1"/>
</dbReference>
<name>A0A9P8AUA3_9AGAR</name>
<keyword evidence="3" id="KW-1185">Reference proteome</keyword>